<gene>
    <name evidence="3" type="ORF">B0J12DRAFT_585552</name>
</gene>
<dbReference type="EMBL" id="JAGTJR010000063">
    <property type="protein sequence ID" value="KAH7021766.1"/>
    <property type="molecule type" value="Genomic_DNA"/>
</dbReference>
<accession>A0ABQ8FSM4</accession>
<evidence type="ECO:0000313" key="3">
    <source>
        <dbReference type="EMBL" id="KAH7021766.1"/>
    </source>
</evidence>
<evidence type="ECO:0000313" key="4">
    <source>
        <dbReference type="Proteomes" id="UP000774617"/>
    </source>
</evidence>
<evidence type="ECO:0000256" key="1">
    <source>
        <dbReference type="SAM" id="MobiDB-lite"/>
    </source>
</evidence>
<dbReference type="PANTHER" id="PTHR31104">
    <property type="entry name" value="PEPTIDE-N4-(N-ACETYL-BETA-GLUCOSAMINYL)ASPARAGINE AMIDASE A PROTEIN"/>
    <property type="match status" value="1"/>
</dbReference>
<name>A0ABQ8FSM4_9PEZI</name>
<feature type="region of interest" description="Disordered" evidence="1">
    <location>
        <begin position="763"/>
        <end position="787"/>
    </location>
</feature>
<dbReference type="Pfam" id="PF12222">
    <property type="entry name" value="PNGaseA"/>
    <property type="match status" value="1"/>
</dbReference>
<reference evidence="3 4" key="1">
    <citation type="journal article" date="2021" name="Nat. Commun.">
        <title>Genetic determinants of endophytism in the Arabidopsis root mycobiome.</title>
        <authorList>
            <person name="Mesny F."/>
            <person name="Miyauchi S."/>
            <person name="Thiergart T."/>
            <person name="Pickel B."/>
            <person name="Atanasova L."/>
            <person name="Karlsson M."/>
            <person name="Huettel B."/>
            <person name="Barry K.W."/>
            <person name="Haridas S."/>
            <person name="Chen C."/>
            <person name="Bauer D."/>
            <person name="Andreopoulos W."/>
            <person name="Pangilinan J."/>
            <person name="LaButti K."/>
            <person name="Riley R."/>
            <person name="Lipzen A."/>
            <person name="Clum A."/>
            <person name="Drula E."/>
            <person name="Henrissat B."/>
            <person name="Kohler A."/>
            <person name="Grigoriev I.V."/>
            <person name="Martin F.M."/>
            <person name="Hacquard S."/>
        </authorList>
    </citation>
    <scope>NUCLEOTIDE SEQUENCE [LARGE SCALE GENOMIC DNA]</scope>
    <source>
        <strain evidence="3 4">MPI-SDFR-AT-0080</strain>
    </source>
</reference>
<protein>
    <submittedName>
        <fullName evidence="3">Peptide N-acetyl-beta-D-glucosaminyl asparaginase amidase A-domain-containing protein</fullName>
    </submittedName>
</protein>
<sequence length="863" mass="92151">MGNGEIVNGHGPLTLQKALDIARDNESGVDPSVYAFLQRELQSVWSKLLAQPDDYVFTRDEFGLFNYFRQQYDGNEVATKASPTTRAPPIGSQSSAAVPTVRRLPPCATLPNERIVFNPPPHHPWRARKRVFLARPTDLPWRLSGTPAACAYDMHEQRPSPSPGPHLSCVLLLAVLALAFDLRLPAAAAAASSLRPVDLQRPGGLAIRSDNTSASLLEVLQVDPPVLAPAQATCQQTLMVHVFAYSYGDPFVGSYVPPACDFNRVTFNLTVMSRGRQFDRLALMYFNDTEIFRTSTAEPTANGIIWTYIKDMSAYLSMFREPQKIIFDLGNLIDDTYTGSFNTTLTATFYADTESSFAPADLILPISARKSATDGASAFNLPTDNASSTLTLPQNVERAVFSILAVGQQTEEFWWANVLSSDASAFGNVTTLYGFSPWREVQLYIDGALAGVAWPFPIIFTGGVAPGFWRPIVGVDAFDLKEDEVDITPWLPVLSDGLDHVFEIRVTGLNDTGTGEATLSGTVGSYWVVTGKLFLWLSEDPSSITTGTKPTVSAPEPAIVVSSTAGGSGPNGTNATLDYTVTVSRSFSVSGIVVTANGPQAASWSQTLTYSNRGMFSDTGNVQVNGLKTTGLDIASTNPSITTFERTFSYPLHVYSKYGTSGSNYSINAAFDRGKYVSTIGTSAFPLGLEHYDTNATGTTLADHQNGTATYLSVSSPSAQSFSSGSTEQDLTFSGITGLSDNGGDDEGAQLLYHRHITATNGSVTSDEQELIGGSADDDDSSSAQTVWTQPAGVQPDVLMRGYGVKSVKAVLGRGPAAGGFAPSHPSSFPASSASSQLERAAVAASSELRKKTKRSPSAVGAP</sequence>
<evidence type="ECO:0000259" key="2">
    <source>
        <dbReference type="Pfam" id="PF12222"/>
    </source>
</evidence>
<dbReference type="InterPro" id="IPR021102">
    <property type="entry name" value="PNGase_A"/>
</dbReference>
<organism evidence="3 4">
    <name type="scientific">Macrophomina phaseolina</name>
    <dbReference type="NCBI Taxonomy" id="35725"/>
    <lineage>
        <taxon>Eukaryota</taxon>
        <taxon>Fungi</taxon>
        <taxon>Dikarya</taxon>
        <taxon>Ascomycota</taxon>
        <taxon>Pezizomycotina</taxon>
        <taxon>Dothideomycetes</taxon>
        <taxon>Dothideomycetes incertae sedis</taxon>
        <taxon>Botryosphaeriales</taxon>
        <taxon>Botryosphaeriaceae</taxon>
        <taxon>Macrophomina</taxon>
    </lineage>
</organism>
<feature type="region of interest" description="Disordered" evidence="1">
    <location>
        <begin position="816"/>
        <end position="863"/>
    </location>
</feature>
<feature type="compositionally biased region" description="Low complexity" evidence="1">
    <location>
        <begin position="821"/>
        <end position="836"/>
    </location>
</feature>
<dbReference type="InterPro" id="IPR056948">
    <property type="entry name" value="PNGaseA_N"/>
</dbReference>
<keyword evidence="4" id="KW-1185">Reference proteome</keyword>
<feature type="domain" description="Peptide N-acetyl-beta-D-glucosaminyl asparaginase amidase A N-terminal" evidence="2">
    <location>
        <begin position="231"/>
        <end position="546"/>
    </location>
</feature>
<dbReference type="Pfam" id="PF25156">
    <property type="entry name" value="PNGase_A_C"/>
    <property type="match status" value="1"/>
</dbReference>
<comment type="caution">
    <text evidence="3">The sequence shown here is derived from an EMBL/GenBank/DDBJ whole genome shotgun (WGS) entry which is preliminary data.</text>
</comment>
<dbReference type="Proteomes" id="UP000774617">
    <property type="component" value="Unassembled WGS sequence"/>
</dbReference>
<proteinExistence type="predicted"/>